<dbReference type="EMBL" id="DS113234">
    <property type="protein sequence ID" value="EAY17171.1"/>
    <property type="molecule type" value="Genomic_DNA"/>
</dbReference>
<protein>
    <submittedName>
        <fullName evidence="1">Uncharacterized protein</fullName>
    </submittedName>
</protein>
<sequence length="73" mass="8605">MSKNMFFSQNIPVNTRVNTMQYDKSPKPQYNMNVSCQQYSKVNTIHPKFYSTASYGVQHPESPFLQKIMNFFD</sequence>
<dbReference type="KEGG" id="tva:4775187"/>
<dbReference type="Proteomes" id="UP000001542">
    <property type="component" value="Unassembled WGS sequence"/>
</dbReference>
<reference evidence="1" key="2">
    <citation type="journal article" date="2007" name="Science">
        <title>Draft genome sequence of the sexually transmitted pathogen Trichomonas vaginalis.</title>
        <authorList>
            <person name="Carlton J.M."/>
            <person name="Hirt R.P."/>
            <person name="Silva J.C."/>
            <person name="Delcher A.L."/>
            <person name="Schatz M."/>
            <person name="Zhao Q."/>
            <person name="Wortman J.R."/>
            <person name="Bidwell S.L."/>
            <person name="Alsmark U.C.M."/>
            <person name="Besteiro S."/>
            <person name="Sicheritz-Ponten T."/>
            <person name="Noel C.J."/>
            <person name="Dacks J.B."/>
            <person name="Foster P.G."/>
            <person name="Simillion C."/>
            <person name="Van de Peer Y."/>
            <person name="Miranda-Saavedra D."/>
            <person name="Barton G.J."/>
            <person name="Westrop G.D."/>
            <person name="Mueller S."/>
            <person name="Dessi D."/>
            <person name="Fiori P.L."/>
            <person name="Ren Q."/>
            <person name="Paulsen I."/>
            <person name="Zhang H."/>
            <person name="Bastida-Corcuera F.D."/>
            <person name="Simoes-Barbosa A."/>
            <person name="Brown M.T."/>
            <person name="Hayes R.D."/>
            <person name="Mukherjee M."/>
            <person name="Okumura C.Y."/>
            <person name="Schneider R."/>
            <person name="Smith A.J."/>
            <person name="Vanacova S."/>
            <person name="Villalvazo M."/>
            <person name="Haas B.J."/>
            <person name="Pertea M."/>
            <person name="Feldblyum T.V."/>
            <person name="Utterback T.R."/>
            <person name="Shu C.L."/>
            <person name="Osoegawa K."/>
            <person name="de Jong P.J."/>
            <person name="Hrdy I."/>
            <person name="Horvathova L."/>
            <person name="Zubacova Z."/>
            <person name="Dolezal P."/>
            <person name="Malik S.B."/>
            <person name="Logsdon J.M. Jr."/>
            <person name="Henze K."/>
            <person name="Gupta A."/>
            <person name="Wang C.C."/>
            <person name="Dunne R.L."/>
            <person name="Upcroft J.A."/>
            <person name="Upcroft P."/>
            <person name="White O."/>
            <person name="Salzberg S.L."/>
            <person name="Tang P."/>
            <person name="Chiu C.-H."/>
            <person name="Lee Y.-S."/>
            <person name="Embley T.M."/>
            <person name="Coombs G.H."/>
            <person name="Mottram J.C."/>
            <person name="Tachezy J."/>
            <person name="Fraser-Liggett C.M."/>
            <person name="Johnson P.J."/>
        </authorList>
    </citation>
    <scope>NUCLEOTIDE SEQUENCE [LARGE SCALE GENOMIC DNA]</scope>
    <source>
        <strain evidence="1">G3</strain>
    </source>
</reference>
<accession>A2DR72</accession>
<evidence type="ECO:0000313" key="1">
    <source>
        <dbReference type="EMBL" id="EAY17171.1"/>
    </source>
</evidence>
<dbReference type="InParanoid" id="A2DR72"/>
<dbReference type="VEuPathDB" id="TrichDB:TVAGG3_0695730"/>
<organism evidence="1 2">
    <name type="scientific">Trichomonas vaginalis (strain ATCC PRA-98 / G3)</name>
    <dbReference type="NCBI Taxonomy" id="412133"/>
    <lineage>
        <taxon>Eukaryota</taxon>
        <taxon>Metamonada</taxon>
        <taxon>Parabasalia</taxon>
        <taxon>Trichomonadida</taxon>
        <taxon>Trichomonadidae</taxon>
        <taxon>Trichomonas</taxon>
    </lineage>
</organism>
<dbReference type="VEuPathDB" id="TrichDB:TVAG_303910"/>
<reference evidence="1" key="1">
    <citation type="submission" date="2006-10" db="EMBL/GenBank/DDBJ databases">
        <authorList>
            <person name="Amadeo P."/>
            <person name="Zhao Q."/>
            <person name="Wortman J."/>
            <person name="Fraser-Liggett C."/>
            <person name="Carlton J."/>
        </authorList>
    </citation>
    <scope>NUCLEOTIDE SEQUENCE</scope>
    <source>
        <strain evidence="1">G3</strain>
    </source>
</reference>
<evidence type="ECO:0000313" key="2">
    <source>
        <dbReference type="Proteomes" id="UP000001542"/>
    </source>
</evidence>
<proteinExistence type="predicted"/>
<keyword evidence="2" id="KW-1185">Reference proteome</keyword>
<dbReference type="RefSeq" id="XP_001329394.1">
    <property type="nucleotide sequence ID" value="XM_001329359.1"/>
</dbReference>
<name>A2DR72_TRIV3</name>
<dbReference type="AlphaFoldDB" id="A2DR72"/>
<gene>
    <name evidence="1" type="ORF">TVAG_303910</name>
</gene>